<gene>
    <name evidence="1" type="ORF">D8780_09735</name>
</gene>
<dbReference type="Pfam" id="PF09839">
    <property type="entry name" value="DUF2066"/>
    <property type="match status" value="1"/>
</dbReference>
<evidence type="ECO:0000313" key="2">
    <source>
        <dbReference type="Proteomes" id="UP000281094"/>
    </source>
</evidence>
<organism evidence="1 2">
    <name type="scientific">Notoacmeibacter ruber</name>
    <dbReference type="NCBI Taxonomy" id="2670375"/>
    <lineage>
        <taxon>Bacteria</taxon>
        <taxon>Pseudomonadati</taxon>
        <taxon>Pseudomonadota</taxon>
        <taxon>Alphaproteobacteria</taxon>
        <taxon>Hyphomicrobiales</taxon>
        <taxon>Notoacmeibacteraceae</taxon>
        <taxon>Notoacmeibacter</taxon>
    </lineage>
</organism>
<dbReference type="EMBL" id="RCWN01000001">
    <property type="protein sequence ID" value="RLQ88444.1"/>
    <property type="molecule type" value="Genomic_DNA"/>
</dbReference>
<protein>
    <submittedName>
        <fullName evidence="1">DUF2066 domain-containing protein</fullName>
    </submittedName>
</protein>
<accession>A0A3L7JDA5</accession>
<proteinExistence type="predicted"/>
<reference evidence="1 2" key="1">
    <citation type="submission" date="2018-10" db="EMBL/GenBank/DDBJ databases">
        <title>Notoacmeibacter sp. M2BS9Y-3-1, whole genome shotgun sequence.</title>
        <authorList>
            <person name="Tuo L."/>
        </authorList>
    </citation>
    <scope>NUCLEOTIDE SEQUENCE [LARGE SCALE GENOMIC DNA]</scope>
    <source>
        <strain evidence="1 2">M2BS9Y-3-1</strain>
    </source>
</reference>
<dbReference type="RefSeq" id="WP_121645412.1">
    <property type="nucleotide sequence ID" value="NZ_RCWN01000001.1"/>
</dbReference>
<sequence length="261" mass="28572">MKPLFAATLGLALTVPVGGRAVADPADFQGLNCATTIITGTVDPEKSRGVAETLRQVLVKLTGDEASAADNAMPSSFDPPVEKLELEDRMKDIPVHDEQGTRERPHFLRVCFEREPLLSAIRSAGFKPWLEERPTLEIRLAIETPGGRYILRETGAEGFGQRLALIDTAVERGLPVSLPDQNSDTLDVGDLKSFVFEGPPALTEQDHPVLYGLLTLNPDGADWDATWRLSGEAKNWKADEVSFDEAFRTGLGKAIERLRPQ</sequence>
<dbReference type="InterPro" id="IPR018642">
    <property type="entry name" value="DUF2066"/>
</dbReference>
<dbReference type="AlphaFoldDB" id="A0A3L7JDA5"/>
<name>A0A3L7JDA5_9HYPH</name>
<keyword evidence="2" id="KW-1185">Reference proteome</keyword>
<evidence type="ECO:0000313" key="1">
    <source>
        <dbReference type="EMBL" id="RLQ88444.1"/>
    </source>
</evidence>
<comment type="caution">
    <text evidence="1">The sequence shown here is derived from an EMBL/GenBank/DDBJ whole genome shotgun (WGS) entry which is preliminary data.</text>
</comment>
<dbReference type="Proteomes" id="UP000281094">
    <property type="component" value="Unassembled WGS sequence"/>
</dbReference>